<feature type="compositionally biased region" description="Basic residues" evidence="1">
    <location>
        <begin position="124"/>
        <end position="134"/>
    </location>
</feature>
<sequence>MRYFTIALLAMSTVAPVLALPVYSNAARDVAGTLLERTFEHDLDARFDADSMLLRHDFLDSRMDALLMALERRGKPESGYVTKPSKPTRPKCLEPLDVRSDVDDVLMNLERRGKVDSGYVTSKPKPKPARPKRRNILEARLDFDDL</sequence>
<proteinExistence type="predicted"/>
<evidence type="ECO:0000313" key="3">
    <source>
        <dbReference type="EMBL" id="KAH9840282.1"/>
    </source>
</evidence>
<reference evidence="3 4" key="1">
    <citation type="journal article" date="2021" name="Environ. Microbiol.">
        <title>Gene family expansions and transcriptome signatures uncover fungal adaptations to wood decay.</title>
        <authorList>
            <person name="Hage H."/>
            <person name="Miyauchi S."/>
            <person name="Viragh M."/>
            <person name="Drula E."/>
            <person name="Min B."/>
            <person name="Chaduli D."/>
            <person name="Navarro D."/>
            <person name="Favel A."/>
            <person name="Norest M."/>
            <person name="Lesage-Meessen L."/>
            <person name="Balint B."/>
            <person name="Merenyi Z."/>
            <person name="de Eugenio L."/>
            <person name="Morin E."/>
            <person name="Martinez A.T."/>
            <person name="Baldrian P."/>
            <person name="Stursova M."/>
            <person name="Martinez M.J."/>
            <person name="Novotny C."/>
            <person name="Magnuson J.K."/>
            <person name="Spatafora J.W."/>
            <person name="Maurice S."/>
            <person name="Pangilinan J."/>
            <person name="Andreopoulos W."/>
            <person name="LaButti K."/>
            <person name="Hundley H."/>
            <person name="Na H."/>
            <person name="Kuo A."/>
            <person name="Barry K."/>
            <person name="Lipzen A."/>
            <person name="Henrissat B."/>
            <person name="Riley R."/>
            <person name="Ahrendt S."/>
            <person name="Nagy L.G."/>
            <person name="Grigoriev I.V."/>
            <person name="Martin F."/>
            <person name="Rosso M.N."/>
        </authorList>
    </citation>
    <scope>NUCLEOTIDE SEQUENCE [LARGE SCALE GENOMIC DNA]</scope>
    <source>
        <strain evidence="3 4">CIRM-BRFM 1785</strain>
    </source>
</reference>
<gene>
    <name evidence="3" type="ORF">C8Q71DRAFT_485208</name>
</gene>
<feature type="region of interest" description="Disordered" evidence="1">
    <location>
        <begin position="115"/>
        <end position="136"/>
    </location>
</feature>
<keyword evidence="4" id="KW-1185">Reference proteome</keyword>
<dbReference type="EMBL" id="JADCUA010000005">
    <property type="protein sequence ID" value="KAH9840282.1"/>
    <property type="molecule type" value="Genomic_DNA"/>
</dbReference>
<organism evidence="3 4">
    <name type="scientific">Rhodofomes roseus</name>
    <dbReference type="NCBI Taxonomy" id="34475"/>
    <lineage>
        <taxon>Eukaryota</taxon>
        <taxon>Fungi</taxon>
        <taxon>Dikarya</taxon>
        <taxon>Basidiomycota</taxon>
        <taxon>Agaricomycotina</taxon>
        <taxon>Agaricomycetes</taxon>
        <taxon>Polyporales</taxon>
        <taxon>Rhodofomes</taxon>
    </lineage>
</organism>
<dbReference type="Proteomes" id="UP000814176">
    <property type="component" value="Unassembled WGS sequence"/>
</dbReference>
<feature type="signal peptide" evidence="2">
    <location>
        <begin position="1"/>
        <end position="19"/>
    </location>
</feature>
<evidence type="ECO:0000313" key="4">
    <source>
        <dbReference type="Proteomes" id="UP000814176"/>
    </source>
</evidence>
<comment type="caution">
    <text evidence="3">The sequence shown here is derived from an EMBL/GenBank/DDBJ whole genome shotgun (WGS) entry which is preliminary data.</text>
</comment>
<feature type="chain" id="PRO_5045631865" evidence="2">
    <location>
        <begin position="20"/>
        <end position="146"/>
    </location>
</feature>
<evidence type="ECO:0000256" key="1">
    <source>
        <dbReference type="SAM" id="MobiDB-lite"/>
    </source>
</evidence>
<name>A0ABQ8KPD0_9APHY</name>
<dbReference type="RefSeq" id="XP_047781932.1">
    <property type="nucleotide sequence ID" value="XM_047918848.1"/>
</dbReference>
<evidence type="ECO:0000256" key="2">
    <source>
        <dbReference type="SAM" id="SignalP"/>
    </source>
</evidence>
<dbReference type="GeneID" id="71999580"/>
<accession>A0ABQ8KPD0</accession>
<keyword evidence="2" id="KW-0732">Signal</keyword>
<protein>
    <submittedName>
        <fullName evidence="3">Uncharacterized protein</fullName>
    </submittedName>
</protein>